<feature type="compositionally biased region" description="Low complexity" evidence="1">
    <location>
        <begin position="175"/>
        <end position="188"/>
    </location>
</feature>
<keyword evidence="2" id="KW-0732">Signal</keyword>
<dbReference type="Proteomes" id="UP000245872">
    <property type="component" value="Chromosome"/>
</dbReference>
<feature type="compositionally biased region" description="Low complexity" evidence="1">
    <location>
        <begin position="28"/>
        <end position="41"/>
    </location>
</feature>
<sequence length="379" mass="39850" precursor="true">MNSKNFFNKKTVTICLFSHLLLYADSCSSSSTKNSKRSSPPLFTPPPPLFTPPTSPTSTSKPSPSEVNKCSGGGSASPSSSVLKEPPTASVHPPLSTNAAVSIGNAEASSFTPSSNSLEGESSHMQENGGSGSNSLSKQLASIGGAKANITPTPKGDPTASVHPPLSTNAAVSIENAEPSSSTPSSNSLERESSHMQENGGSGSNSLSKQLVPIDGAKANITPTPKGEPTASVDPPLSTNAAVLIENAEPSSSTSSSESSLNDNEDNEKVSGEDEMEKAASPNTITKPKRTSWLKENKSVSSEDTLKSSCGTAKGEKIDKQAVKKQEKAAKQEREKQEKAAKQEREKQEKAAKQEREKQEKIDKEAEKAAKKKEKKKKK</sequence>
<feature type="compositionally biased region" description="Basic residues" evidence="1">
    <location>
        <begin position="370"/>
        <end position="379"/>
    </location>
</feature>
<proteinExistence type="predicted"/>
<accession>A0A2Z3L7C6</accession>
<feature type="compositionally biased region" description="Polar residues" evidence="1">
    <location>
        <begin position="299"/>
        <end position="311"/>
    </location>
</feature>
<protein>
    <submittedName>
        <fullName evidence="3">Uncharacterized protein</fullName>
    </submittedName>
</protein>
<keyword evidence="4" id="KW-1185">Reference proteome</keyword>
<feature type="compositionally biased region" description="Polar residues" evidence="1">
    <location>
        <begin position="196"/>
        <end position="209"/>
    </location>
</feature>
<evidence type="ECO:0000256" key="1">
    <source>
        <dbReference type="SAM" id="MobiDB-lite"/>
    </source>
</evidence>
<evidence type="ECO:0000313" key="4">
    <source>
        <dbReference type="Proteomes" id="UP000245872"/>
    </source>
</evidence>
<evidence type="ECO:0000256" key="2">
    <source>
        <dbReference type="SAM" id="SignalP"/>
    </source>
</evidence>
<dbReference type="RefSeq" id="WP_162534043.1">
    <property type="nucleotide sequence ID" value="NZ_CP029619.1"/>
</dbReference>
<gene>
    <name evidence="3" type="ORF">DK880_00006</name>
</gene>
<feature type="chain" id="PRO_5016384058" evidence="2">
    <location>
        <begin position="25"/>
        <end position="379"/>
    </location>
</feature>
<evidence type="ECO:0000313" key="3">
    <source>
        <dbReference type="EMBL" id="AWN81349.1"/>
    </source>
</evidence>
<feature type="compositionally biased region" description="Basic and acidic residues" evidence="1">
    <location>
        <begin position="314"/>
        <end position="369"/>
    </location>
</feature>
<feature type="compositionally biased region" description="Low complexity" evidence="1">
    <location>
        <begin position="56"/>
        <end position="65"/>
    </location>
</feature>
<feature type="signal peptide" evidence="2">
    <location>
        <begin position="1"/>
        <end position="24"/>
    </location>
</feature>
<reference evidence="3 4" key="1">
    <citation type="submission" date="2018-05" db="EMBL/GenBank/DDBJ databases">
        <title>Candidatus Cardinium hertigii Genome Assembly.</title>
        <authorList>
            <person name="Showmaker K.C."/>
            <person name="Walden K.O."/>
            <person name="Fields C.J."/>
            <person name="Lambert K.N."/>
            <person name="Hudson M.E."/>
        </authorList>
    </citation>
    <scope>NUCLEOTIDE SEQUENCE [LARGE SCALE GENOMIC DNA]</scope>
    <source>
        <strain evidence="4">cHgTN10</strain>
    </source>
</reference>
<feature type="compositionally biased region" description="Low complexity" evidence="1">
    <location>
        <begin position="246"/>
        <end position="262"/>
    </location>
</feature>
<dbReference type="EMBL" id="CP029619">
    <property type="protein sequence ID" value="AWN81349.1"/>
    <property type="molecule type" value="Genomic_DNA"/>
</dbReference>
<name>A0A2Z3L7C6_9BACT</name>
<feature type="compositionally biased region" description="Polar residues" evidence="1">
    <location>
        <begin position="107"/>
        <end position="140"/>
    </location>
</feature>
<dbReference type="AlphaFoldDB" id="A0A2Z3L7C6"/>
<dbReference type="KEGG" id="cher:DK880_00006"/>
<organism evidence="3 4">
    <name type="scientific">Candidatus Cardinium hertigii</name>
    <dbReference type="NCBI Taxonomy" id="247481"/>
    <lineage>
        <taxon>Bacteria</taxon>
        <taxon>Pseudomonadati</taxon>
        <taxon>Bacteroidota</taxon>
        <taxon>Cytophagia</taxon>
        <taxon>Cytophagales</taxon>
        <taxon>Amoebophilaceae</taxon>
        <taxon>Candidatus Cardinium</taxon>
    </lineage>
</organism>
<feature type="region of interest" description="Disordered" evidence="1">
    <location>
        <begin position="28"/>
        <end position="379"/>
    </location>
</feature>
<feature type="compositionally biased region" description="Pro residues" evidence="1">
    <location>
        <begin position="42"/>
        <end position="55"/>
    </location>
</feature>